<dbReference type="AlphaFoldDB" id="A0A485M2X2"/>
<dbReference type="Gene3D" id="2.60.120.460">
    <property type="entry name" value="YjbQ-like"/>
    <property type="match status" value="1"/>
</dbReference>
<organism evidence="1">
    <name type="scientific">anaerobic digester metagenome</name>
    <dbReference type="NCBI Taxonomy" id="1263854"/>
    <lineage>
        <taxon>unclassified sequences</taxon>
        <taxon>metagenomes</taxon>
        <taxon>ecological metagenomes</taxon>
    </lineage>
</organism>
<accession>A0A485M2X2</accession>
<protein>
    <recommendedName>
        <fullName evidence="2">Secondary thiamine-phosphate synthase enzyme</fullName>
    </recommendedName>
</protein>
<dbReference type="EMBL" id="CAADRN010000285">
    <property type="protein sequence ID" value="VFU17131.1"/>
    <property type="molecule type" value="Genomic_DNA"/>
</dbReference>
<dbReference type="InterPro" id="IPR035917">
    <property type="entry name" value="YjbQ-like_sf"/>
</dbReference>
<dbReference type="PANTHER" id="PTHR30615:SF2">
    <property type="entry name" value="YJBQ FAMILY PROTEIN"/>
    <property type="match status" value="1"/>
</dbReference>
<dbReference type="PIRSF" id="PIRSF004681">
    <property type="entry name" value="UCP004681"/>
    <property type="match status" value="1"/>
</dbReference>
<dbReference type="PANTHER" id="PTHR30615">
    <property type="entry name" value="UNCHARACTERIZED PROTEIN YJBQ-RELATED"/>
    <property type="match status" value="1"/>
</dbReference>
<reference evidence="1" key="1">
    <citation type="submission" date="2019-03" db="EMBL/GenBank/DDBJ databases">
        <authorList>
            <person name="Hao L."/>
        </authorList>
    </citation>
    <scope>NUCLEOTIDE SEQUENCE</scope>
</reference>
<evidence type="ECO:0000313" key="1">
    <source>
        <dbReference type="EMBL" id="VFU17131.1"/>
    </source>
</evidence>
<dbReference type="NCBIfam" id="TIGR00149">
    <property type="entry name" value="TIGR00149_YjbQ"/>
    <property type="match status" value="1"/>
</dbReference>
<evidence type="ECO:0008006" key="2">
    <source>
        <dbReference type="Google" id="ProtNLM"/>
    </source>
</evidence>
<dbReference type="SUPFAM" id="SSF111038">
    <property type="entry name" value="YjbQ-like"/>
    <property type="match status" value="1"/>
</dbReference>
<gene>
    <name evidence="1" type="ORF">SCFA_3550004</name>
</gene>
<dbReference type="Pfam" id="PF01894">
    <property type="entry name" value="YjbQ"/>
    <property type="match status" value="1"/>
</dbReference>
<sequence length="137" mass="15694">MKTHTKYLWFNTSKRREYINITGEVEGALQESGIREGMILVSAMHITAGVYVNDDEPGIIQDIDEMLDRLAPFGKVYLHHRTGEDNGDAHLKSLLVHHQVIIPVTKGKLDFGPWQQVYYAEFDGQRRKRVVIKVMGD</sequence>
<dbReference type="InterPro" id="IPR001602">
    <property type="entry name" value="UPF0047_YjbQ-like"/>
</dbReference>
<name>A0A485M2X2_9ZZZZ</name>
<proteinExistence type="predicted"/>